<keyword evidence="5 12" id="KW-0067">ATP-binding</keyword>
<dbReference type="GO" id="GO:0005524">
    <property type="term" value="F:ATP binding"/>
    <property type="evidence" value="ECO:0007669"/>
    <property type="project" value="UniProtKB-UniRule"/>
</dbReference>
<dbReference type="Gene3D" id="3.40.50.300">
    <property type="entry name" value="P-loop containing nucleotide triphosphate hydrolases"/>
    <property type="match status" value="2"/>
</dbReference>
<dbReference type="EC" id="5.6.2.4" evidence="9"/>
<evidence type="ECO:0000313" key="15">
    <source>
        <dbReference type="EMBL" id="ASP38972.1"/>
    </source>
</evidence>
<keyword evidence="16" id="KW-1185">Reference proteome</keyword>
<evidence type="ECO:0000256" key="4">
    <source>
        <dbReference type="ARBA" id="ARBA00022806"/>
    </source>
</evidence>
<dbReference type="InterPro" id="IPR027417">
    <property type="entry name" value="P-loop_NTPase"/>
</dbReference>
<comment type="catalytic activity">
    <reaction evidence="11">
        <text>ATP + H2O = ADP + phosphate + H(+)</text>
        <dbReference type="Rhea" id="RHEA:13065"/>
        <dbReference type="ChEBI" id="CHEBI:15377"/>
        <dbReference type="ChEBI" id="CHEBI:15378"/>
        <dbReference type="ChEBI" id="CHEBI:30616"/>
        <dbReference type="ChEBI" id="CHEBI:43474"/>
        <dbReference type="ChEBI" id="CHEBI:456216"/>
        <dbReference type="EC" id="5.6.2.4"/>
    </reaction>
</comment>
<dbReference type="Pfam" id="PF00580">
    <property type="entry name" value="UvrD-helicase"/>
    <property type="match status" value="1"/>
</dbReference>
<dbReference type="Gene3D" id="1.10.486.10">
    <property type="entry name" value="PCRA, domain 4"/>
    <property type="match status" value="1"/>
</dbReference>
<dbReference type="InterPro" id="IPR014017">
    <property type="entry name" value="DNA_helicase_UvrD-like_C"/>
</dbReference>
<gene>
    <name evidence="15" type="ORF">CHH28_09895</name>
</gene>
<evidence type="ECO:0000256" key="8">
    <source>
        <dbReference type="ARBA" id="ARBA00034617"/>
    </source>
</evidence>
<feature type="domain" description="UvrD-like helicase C-terminal" evidence="14">
    <location>
        <begin position="297"/>
        <end position="569"/>
    </location>
</feature>
<dbReference type="EMBL" id="CP022530">
    <property type="protein sequence ID" value="ASP38972.1"/>
    <property type="molecule type" value="Genomic_DNA"/>
</dbReference>
<evidence type="ECO:0000256" key="3">
    <source>
        <dbReference type="ARBA" id="ARBA00022801"/>
    </source>
</evidence>
<dbReference type="AlphaFoldDB" id="A0A222FJZ9"/>
<feature type="domain" description="UvrD-like helicase ATP-binding" evidence="13">
    <location>
        <begin position="7"/>
        <end position="296"/>
    </location>
</feature>
<dbReference type="InterPro" id="IPR000212">
    <property type="entry name" value="DNA_helicase_UvrD/REP"/>
</dbReference>
<dbReference type="Pfam" id="PF13361">
    <property type="entry name" value="UvrD_C"/>
    <property type="match status" value="1"/>
</dbReference>
<evidence type="ECO:0000313" key="16">
    <source>
        <dbReference type="Proteomes" id="UP000202440"/>
    </source>
</evidence>
<dbReference type="PANTHER" id="PTHR11070">
    <property type="entry name" value="UVRD / RECB / PCRA DNA HELICASE FAMILY MEMBER"/>
    <property type="match status" value="1"/>
</dbReference>
<protein>
    <recommendedName>
        <fullName evidence="9">DNA 3'-5' helicase</fullName>
        <ecNumber evidence="9">5.6.2.4</ecNumber>
    </recommendedName>
    <alternativeName>
        <fullName evidence="10">DNA 3'-5' helicase II</fullName>
    </alternativeName>
</protein>
<sequence>MRSPVSRQLTAHQQAVVAHRHGHAKVMAVAGSGKTTTLTHFIAARLQEGVSARRMLVLMYNKTAQQDFAQRLQQLLPQQALPEVRTFHALGLRLYQRLIQQGDLPAFDGKPLTSGEMEGVVWRLLQQLADDDTRQDILSQRKKWVEPALAFIDRVKASLDDPADVFEQLQLPSSCRLFIDTFHQFEQWRRQARRISFADMLYDPVMALHRNATLAAQFAGHMQWILVDEYQDINAIQQRLLELLHGNRGSVMVIGDPDQTIYEFRGSCPQFIVSEFDQRFSSSVTTYQLPDTFRYGHQLALMANHLIRHNQQRDDVLCLAHASTPKTQARLHLARYEPALLLKLIEQESEHHALQDMAIIHRVWALCAPIELALLQAKVPYQLHHSQSVLDRWELQIFWQLFEVAAGRFAERSREQRQQAWLNWLTTPFPKIRRAQLEQLASSLAPVEKDLAEALQQALPDNLNKWQTQQLLRRAEVLSSAEHITVKAHTLIEQYIDASDLYQGLADSAFSAQQIEDRTHTIRAFVRFLRDANLAADQAYDYLQQLRQQRLQQQQGDGIHLTSAHKSKGLEWDVVFIPGLNAHYFPYQPDGEFTSPTSVESERRLLYVAMTRAKQRLHLMAPAQADQTDKDKRPSRFQTEMRFLHSRALAQALNTGGKAQLAVHEGPPADWWSRYFAAIGTTPEWELDLSAPPAETIVARKPRPEPQTTRVVHATLGAGILVAEDDNYLRIRFADEQRDRLFKKPVALDQLDIQR</sequence>
<keyword evidence="3 12" id="KW-0378">Hydrolase</keyword>
<dbReference type="GO" id="GO:0000725">
    <property type="term" value="P:recombinational repair"/>
    <property type="evidence" value="ECO:0007669"/>
    <property type="project" value="TreeGrafter"/>
</dbReference>
<feature type="binding site" evidence="12">
    <location>
        <begin position="28"/>
        <end position="35"/>
    </location>
    <ligand>
        <name>ATP</name>
        <dbReference type="ChEBI" id="CHEBI:30616"/>
    </ligand>
</feature>
<reference evidence="15 16" key="1">
    <citation type="submission" date="2017-07" db="EMBL/GenBank/DDBJ databases">
        <title>Annotated genome sequence of Bacterioplanes sanyensis isolated from Red Sea.</title>
        <authorList>
            <person name="Rehman Z.U."/>
        </authorList>
    </citation>
    <scope>NUCLEOTIDE SEQUENCE [LARGE SCALE GENOMIC DNA]</scope>
    <source>
        <strain evidence="15 16">NV9</strain>
    </source>
</reference>
<keyword evidence="2 12" id="KW-0547">Nucleotide-binding</keyword>
<evidence type="ECO:0000256" key="5">
    <source>
        <dbReference type="ARBA" id="ARBA00022840"/>
    </source>
</evidence>
<dbReference type="CDD" id="cd17932">
    <property type="entry name" value="DEXQc_UvrD"/>
    <property type="match status" value="1"/>
</dbReference>
<evidence type="ECO:0000256" key="9">
    <source>
        <dbReference type="ARBA" id="ARBA00034808"/>
    </source>
</evidence>
<dbReference type="GO" id="GO:0043138">
    <property type="term" value="F:3'-5' DNA helicase activity"/>
    <property type="evidence" value="ECO:0007669"/>
    <property type="project" value="UniProtKB-EC"/>
</dbReference>
<dbReference type="KEGG" id="bsan:CHH28_09895"/>
<dbReference type="SUPFAM" id="SSF52540">
    <property type="entry name" value="P-loop containing nucleoside triphosphate hydrolases"/>
    <property type="match status" value="1"/>
</dbReference>
<keyword evidence="7" id="KW-0413">Isomerase</keyword>
<dbReference type="Proteomes" id="UP000202440">
    <property type="component" value="Chromosome"/>
</dbReference>
<evidence type="ECO:0000259" key="13">
    <source>
        <dbReference type="PROSITE" id="PS51198"/>
    </source>
</evidence>
<evidence type="ECO:0000256" key="12">
    <source>
        <dbReference type="PROSITE-ProRule" id="PRU00560"/>
    </source>
</evidence>
<dbReference type="PANTHER" id="PTHR11070:SF2">
    <property type="entry name" value="ATP-DEPENDENT DNA HELICASE SRS2"/>
    <property type="match status" value="1"/>
</dbReference>
<dbReference type="PROSITE" id="PS51217">
    <property type="entry name" value="UVRD_HELICASE_CTER"/>
    <property type="match status" value="1"/>
</dbReference>
<dbReference type="Gene3D" id="1.10.10.160">
    <property type="match status" value="1"/>
</dbReference>
<dbReference type="OrthoDB" id="9806690at2"/>
<organism evidence="15 16">
    <name type="scientific">Bacterioplanes sanyensis</name>
    <dbReference type="NCBI Taxonomy" id="1249553"/>
    <lineage>
        <taxon>Bacteria</taxon>
        <taxon>Pseudomonadati</taxon>
        <taxon>Pseudomonadota</taxon>
        <taxon>Gammaproteobacteria</taxon>
        <taxon>Oceanospirillales</taxon>
        <taxon>Oceanospirillaceae</taxon>
        <taxon>Bacterioplanes</taxon>
    </lineage>
</organism>
<evidence type="ECO:0000259" key="14">
    <source>
        <dbReference type="PROSITE" id="PS51217"/>
    </source>
</evidence>
<dbReference type="GO" id="GO:0016887">
    <property type="term" value="F:ATP hydrolysis activity"/>
    <property type="evidence" value="ECO:0007669"/>
    <property type="project" value="RHEA"/>
</dbReference>
<proteinExistence type="inferred from homology"/>
<comment type="similarity">
    <text evidence="1">Belongs to the helicase family. UvrD subfamily.</text>
</comment>
<keyword evidence="4 12" id="KW-0347">Helicase</keyword>
<evidence type="ECO:0000256" key="1">
    <source>
        <dbReference type="ARBA" id="ARBA00009922"/>
    </source>
</evidence>
<accession>A0A222FJZ9</accession>
<name>A0A222FJZ9_9GAMM</name>
<dbReference type="InterPro" id="IPR013986">
    <property type="entry name" value="DExx_box_DNA_helicase_dom_sf"/>
</dbReference>
<dbReference type="PROSITE" id="PS51198">
    <property type="entry name" value="UVRD_HELICASE_ATP_BIND"/>
    <property type="match status" value="1"/>
</dbReference>
<keyword evidence="6" id="KW-0238">DNA-binding</keyword>
<comment type="catalytic activity">
    <reaction evidence="8">
        <text>Couples ATP hydrolysis with the unwinding of duplex DNA by translocating in the 3'-5' direction.</text>
        <dbReference type="EC" id="5.6.2.4"/>
    </reaction>
</comment>
<dbReference type="InterPro" id="IPR014016">
    <property type="entry name" value="UvrD-like_ATP-bd"/>
</dbReference>
<evidence type="ECO:0000256" key="2">
    <source>
        <dbReference type="ARBA" id="ARBA00022741"/>
    </source>
</evidence>
<evidence type="ECO:0000256" key="7">
    <source>
        <dbReference type="ARBA" id="ARBA00023235"/>
    </source>
</evidence>
<dbReference type="GO" id="GO:0003677">
    <property type="term" value="F:DNA binding"/>
    <property type="evidence" value="ECO:0007669"/>
    <property type="project" value="UniProtKB-KW"/>
</dbReference>
<evidence type="ECO:0000256" key="10">
    <source>
        <dbReference type="ARBA" id="ARBA00034923"/>
    </source>
</evidence>
<evidence type="ECO:0000256" key="6">
    <source>
        <dbReference type="ARBA" id="ARBA00023125"/>
    </source>
</evidence>
<evidence type="ECO:0000256" key="11">
    <source>
        <dbReference type="ARBA" id="ARBA00048988"/>
    </source>
</evidence>